<feature type="domain" description="Cation efflux protein cytoplasmic" evidence="10">
    <location>
        <begin position="320"/>
        <end position="383"/>
    </location>
</feature>
<evidence type="ECO:0000256" key="6">
    <source>
        <dbReference type="ARBA" id="ARBA00023136"/>
    </source>
</evidence>
<dbReference type="AlphaFoldDB" id="A0A4P9Z5P5"/>
<dbReference type="Gene3D" id="3.30.70.1350">
    <property type="entry name" value="Cation efflux protein, cytoplasmic domain"/>
    <property type="match status" value="1"/>
</dbReference>
<reference evidence="12" key="1">
    <citation type="journal article" date="2018" name="Nat. Microbiol.">
        <title>Leveraging single-cell genomics to expand the fungal tree of life.</title>
        <authorList>
            <person name="Ahrendt S.R."/>
            <person name="Quandt C.A."/>
            <person name="Ciobanu D."/>
            <person name="Clum A."/>
            <person name="Salamov A."/>
            <person name="Andreopoulos B."/>
            <person name="Cheng J.F."/>
            <person name="Woyke T."/>
            <person name="Pelin A."/>
            <person name="Henrissat B."/>
            <person name="Reynolds N.K."/>
            <person name="Benny G.L."/>
            <person name="Smith M.E."/>
            <person name="James T.Y."/>
            <person name="Grigoriev I.V."/>
        </authorList>
    </citation>
    <scope>NUCLEOTIDE SEQUENCE [LARGE SCALE GENOMIC DNA]</scope>
    <source>
        <strain evidence="12">Benny S71-1</strain>
    </source>
</reference>
<evidence type="ECO:0000256" key="8">
    <source>
        <dbReference type="SAM" id="Phobius"/>
    </source>
</evidence>
<evidence type="ECO:0000313" key="12">
    <source>
        <dbReference type="Proteomes" id="UP000278143"/>
    </source>
</evidence>
<keyword evidence="6 8" id="KW-0472">Membrane</keyword>
<dbReference type="GO" id="GO:0008324">
    <property type="term" value="F:monoatomic cation transmembrane transporter activity"/>
    <property type="evidence" value="ECO:0007669"/>
    <property type="project" value="InterPro"/>
</dbReference>
<keyword evidence="4 8" id="KW-1133">Transmembrane helix</keyword>
<dbReference type="InterPro" id="IPR058533">
    <property type="entry name" value="Cation_efflux_TM"/>
</dbReference>
<gene>
    <name evidence="11" type="ORF">SYNPS1DRAFT_12152</name>
</gene>
<dbReference type="Gene3D" id="1.20.1510.10">
    <property type="entry name" value="Cation efflux protein transmembrane domain"/>
    <property type="match status" value="1"/>
</dbReference>
<feature type="region of interest" description="Disordered" evidence="7">
    <location>
        <begin position="1"/>
        <end position="20"/>
    </location>
</feature>
<evidence type="ECO:0000256" key="4">
    <source>
        <dbReference type="ARBA" id="ARBA00022989"/>
    </source>
</evidence>
<dbReference type="InterPro" id="IPR002524">
    <property type="entry name" value="Cation_efflux"/>
</dbReference>
<dbReference type="Pfam" id="PF01545">
    <property type="entry name" value="Cation_efflux"/>
    <property type="match status" value="1"/>
</dbReference>
<feature type="transmembrane region" description="Helical" evidence="8">
    <location>
        <begin position="110"/>
        <end position="131"/>
    </location>
</feature>
<evidence type="ECO:0000256" key="2">
    <source>
        <dbReference type="ARBA" id="ARBA00022448"/>
    </source>
</evidence>
<comment type="subcellular location">
    <subcellularLocation>
        <location evidence="1">Endomembrane system</location>
        <topology evidence="1">Multi-pass membrane protein</topology>
    </subcellularLocation>
</comment>
<dbReference type="InterPro" id="IPR036837">
    <property type="entry name" value="Cation_efflux_CTD_sf"/>
</dbReference>
<dbReference type="GO" id="GO:0016020">
    <property type="term" value="C:membrane"/>
    <property type="evidence" value="ECO:0007669"/>
    <property type="project" value="InterPro"/>
</dbReference>
<feature type="transmembrane region" description="Helical" evidence="8">
    <location>
        <begin position="255"/>
        <end position="273"/>
    </location>
</feature>
<feature type="transmembrane region" description="Helical" evidence="8">
    <location>
        <begin position="213"/>
        <end position="234"/>
    </location>
</feature>
<dbReference type="SUPFAM" id="SSF161111">
    <property type="entry name" value="Cation efflux protein transmembrane domain-like"/>
    <property type="match status" value="1"/>
</dbReference>
<dbReference type="GO" id="GO:0012505">
    <property type="term" value="C:endomembrane system"/>
    <property type="evidence" value="ECO:0007669"/>
    <property type="project" value="UniProtKB-SubCell"/>
</dbReference>
<dbReference type="FunFam" id="1.20.1510.10:FF:000005">
    <property type="entry name" value="Putative Cation diffusion facilitator 1"/>
    <property type="match status" value="1"/>
</dbReference>
<evidence type="ECO:0000256" key="1">
    <source>
        <dbReference type="ARBA" id="ARBA00004127"/>
    </source>
</evidence>
<dbReference type="InterPro" id="IPR027469">
    <property type="entry name" value="Cation_efflux_TMD_sf"/>
</dbReference>
<dbReference type="Pfam" id="PF16916">
    <property type="entry name" value="ZT_dimer"/>
    <property type="match status" value="1"/>
</dbReference>
<dbReference type="NCBIfam" id="TIGR01297">
    <property type="entry name" value="CDF"/>
    <property type="match status" value="1"/>
</dbReference>
<evidence type="ECO:0000256" key="5">
    <source>
        <dbReference type="ARBA" id="ARBA00023065"/>
    </source>
</evidence>
<dbReference type="GO" id="GO:0098771">
    <property type="term" value="P:inorganic ion homeostasis"/>
    <property type="evidence" value="ECO:0007669"/>
    <property type="project" value="UniProtKB-ARBA"/>
</dbReference>
<dbReference type="GO" id="GO:0030003">
    <property type="term" value="P:intracellular monoatomic cation homeostasis"/>
    <property type="evidence" value="ECO:0007669"/>
    <property type="project" value="UniProtKB-ARBA"/>
</dbReference>
<dbReference type="EMBL" id="KZ989151">
    <property type="protein sequence ID" value="RKP27788.1"/>
    <property type="molecule type" value="Genomic_DNA"/>
</dbReference>
<dbReference type="InterPro" id="IPR050291">
    <property type="entry name" value="CDF_Transporter"/>
</dbReference>
<dbReference type="PANTHER" id="PTHR43840">
    <property type="entry name" value="MITOCHONDRIAL METAL TRANSPORTER 1-RELATED"/>
    <property type="match status" value="1"/>
</dbReference>
<keyword evidence="2" id="KW-0813">Transport</keyword>
<feature type="domain" description="Cation efflux protein transmembrane" evidence="9">
    <location>
        <begin position="115"/>
        <end position="302"/>
    </location>
</feature>
<dbReference type="PANTHER" id="PTHR43840:SF13">
    <property type="entry name" value="CATION EFFLUX PROTEIN CYTOPLASMIC DOMAIN-CONTAINING PROTEIN"/>
    <property type="match status" value="1"/>
</dbReference>
<dbReference type="SUPFAM" id="SSF160240">
    <property type="entry name" value="Cation efflux protein cytoplasmic domain-like"/>
    <property type="match status" value="1"/>
</dbReference>
<keyword evidence="12" id="KW-1185">Reference proteome</keyword>
<evidence type="ECO:0000259" key="9">
    <source>
        <dbReference type="Pfam" id="PF01545"/>
    </source>
</evidence>
<feature type="transmembrane region" description="Helical" evidence="8">
    <location>
        <begin position="179"/>
        <end position="198"/>
    </location>
</feature>
<dbReference type="FunFam" id="3.30.70.1350:FF:000001">
    <property type="entry name" value="Metal tolerance protein 11"/>
    <property type="match status" value="1"/>
</dbReference>
<evidence type="ECO:0000259" key="10">
    <source>
        <dbReference type="Pfam" id="PF16916"/>
    </source>
</evidence>
<evidence type="ECO:0000256" key="7">
    <source>
        <dbReference type="SAM" id="MobiDB-lite"/>
    </source>
</evidence>
<accession>A0A4P9Z5P5</accession>
<keyword evidence="3 8" id="KW-0812">Transmembrane</keyword>
<dbReference type="InterPro" id="IPR027470">
    <property type="entry name" value="Cation_efflux_CTD"/>
</dbReference>
<keyword evidence="5" id="KW-0406">Ion transport</keyword>
<organism evidence="11 12">
    <name type="scientific">Syncephalis pseudoplumigaleata</name>
    <dbReference type="NCBI Taxonomy" id="1712513"/>
    <lineage>
        <taxon>Eukaryota</taxon>
        <taxon>Fungi</taxon>
        <taxon>Fungi incertae sedis</taxon>
        <taxon>Zoopagomycota</taxon>
        <taxon>Zoopagomycotina</taxon>
        <taxon>Zoopagomycetes</taxon>
        <taxon>Zoopagales</taxon>
        <taxon>Piptocephalidaceae</taxon>
        <taxon>Syncephalis</taxon>
    </lineage>
</organism>
<evidence type="ECO:0000313" key="11">
    <source>
        <dbReference type="EMBL" id="RKP27788.1"/>
    </source>
</evidence>
<protein>
    <submittedName>
        <fullName evidence="11">Uncharacterized protein</fullName>
    </submittedName>
</protein>
<sequence>MGAVARTGCENGAEPPLTPPAEINSYLAYGTTDGESYGHPQSLPDPLGLRRGIKSDAEIKRLCSSRVASKRRLGEFYREQNELIKELLRPIGLSEEEQREVALDNRRVQVAIYGSVVANVVLFLLQLFAAIDSGSLALFATMADAFMDLLSSVVLMLAGHEASKENLHKYPTGKSRMETIGIIVFSALMSTVSVQLMVESIRAFISKDVETDLTAASILCVCIALGTKIVLFFYCYALRKYPSADILAQDHRNDIIVNAFGLSMFLLGNHIVWWLDPSGAIIVAVIILRSWTSTAFEQIQLIIGKAADPAFLQRVIYIAYTHHEAIREVDTAQAYHVGSNVYVEVDIVMDPETTLRYSHDVGESLQMKLESLPNVERAFVHVDYESEHVPEHRKDR</sequence>
<evidence type="ECO:0000256" key="3">
    <source>
        <dbReference type="ARBA" id="ARBA00022692"/>
    </source>
</evidence>
<name>A0A4P9Z5P5_9FUNG</name>
<feature type="transmembrane region" description="Helical" evidence="8">
    <location>
        <begin position="137"/>
        <end position="158"/>
    </location>
</feature>
<proteinExistence type="predicted"/>
<dbReference type="OrthoDB" id="78296at2759"/>
<dbReference type="Proteomes" id="UP000278143">
    <property type="component" value="Unassembled WGS sequence"/>
</dbReference>